<protein>
    <submittedName>
        <fullName evidence="1">Uncharacterized protein</fullName>
    </submittedName>
</protein>
<dbReference type="OrthoDB" id="7867452at2759"/>
<keyword evidence="2" id="KW-1185">Reference proteome</keyword>
<evidence type="ECO:0000313" key="2">
    <source>
        <dbReference type="Proteomes" id="UP000479000"/>
    </source>
</evidence>
<name>A0A6H5HC11_9HEMI</name>
<accession>A0A6H5HC11</accession>
<evidence type="ECO:0000313" key="1">
    <source>
        <dbReference type="EMBL" id="CAB0010893.1"/>
    </source>
</evidence>
<organism evidence="1 2">
    <name type="scientific">Nesidiocoris tenuis</name>
    <dbReference type="NCBI Taxonomy" id="355587"/>
    <lineage>
        <taxon>Eukaryota</taxon>
        <taxon>Metazoa</taxon>
        <taxon>Ecdysozoa</taxon>
        <taxon>Arthropoda</taxon>
        <taxon>Hexapoda</taxon>
        <taxon>Insecta</taxon>
        <taxon>Pterygota</taxon>
        <taxon>Neoptera</taxon>
        <taxon>Paraneoptera</taxon>
        <taxon>Hemiptera</taxon>
        <taxon>Heteroptera</taxon>
        <taxon>Panheteroptera</taxon>
        <taxon>Cimicomorpha</taxon>
        <taxon>Miridae</taxon>
        <taxon>Dicyphina</taxon>
        <taxon>Nesidiocoris</taxon>
    </lineage>
</organism>
<proteinExistence type="predicted"/>
<dbReference type="AlphaFoldDB" id="A0A6H5HC11"/>
<dbReference type="Proteomes" id="UP000479000">
    <property type="component" value="Unassembled WGS sequence"/>
</dbReference>
<reference evidence="1 2" key="1">
    <citation type="submission" date="2020-02" db="EMBL/GenBank/DDBJ databases">
        <authorList>
            <person name="Ferguson B K."/>
        </authorList>
    </citation>
    <scope>NUCLEOTIDE SEQUENCE [LARGE SCALE GENOMIC DNA]</scope>
</reference>
<gene>
    <name evidence="1" type="ORF">NTEN_LOCUS15886</name>
</gene>
<dbReference type="EMBL" id="CADCXU010023403">
    <property type="protein sequence ID" value="CAB0010893.1"/>
    <property type="molecule type" value="Genomic_DNA"/>
</dbReference>
<sequence>MWLKKHCCDWPIGRGNDVNAVELRRTSPDGKCVLKPCRKSSVLGWRRCTKTMGRTVNGNVRWSVLYGSLASEIGLAVVGSITGQGVYHSGDGMLLPSEHPLHTKSHECFTQHLETTPILEALRFTFQFGNDNEEVERVFYNILVRNPSAERGIKNEFFSCIHGETGKLLSKAGLRWHDNTTFCSHSTISRNNGRPTRLSFWPSYAAGGAGALQELVFWFERSAELRWCQPLVHWVLVSREVFNSSCLRFFGDWESGKGCFPFTISAPKNAWKTNNSRRCSGERPVQVPIQEGRAQQR</sequence>